<organism evidence="2 3">
    <name type="scientific">Pseudonocardia nematodicida</name>
    <dbReference type="NCBI Taxonomy" id="1206997"/>
    <lineage>
        <taxon>Bacteria</taxon>
        <taxon>Bacillati</taxon>
        <taxon>Actinomycetota</taxon>
        <taxon>Actinomycetes</taxon>
        <taxon>Pseudonocardiales</taxon>
        <taxon>Pseudonocardiaceae</taxon>
        <taxon>Pseudonocardia</taxon>
    </lineage>
</organism>
<keyword evidence="2" id="KW-0378">Hydrolase</keyword>
<dbReference type="EMBL" id="JBEDNQ010000002">
    <property type="protein sequence ID" value="MEQ3549834.1"/>
    <property type="molecule type" value="Genomic_DNA"/>
</dbReference>
<evidence type="ECO:0000313" key="3">
    <source>
        <dbReference type="Proteomes" id="UP001494902"/>
    </source>
</evidence>
<comment type="caution">
    <text evidence="2">The sequence shown here is derived from an EMBL/GenBank/DDBJ whole genome shotgun (WGS) entry which is preliminary data.</text>
</comment>
<sequence length="284" mass="30496">MPTTTIDGLTTRYEVTGDGPPLLLFSPGGFNATLENWATHGVYRITGIVERLAERFTCIAYDRREAGRSGGRVERIGWAHYAAQGAGLLDHLGIGRAFVMGGCVGASVATTFAVQYPERTCGMVLYSPAGGARYRMTQHRRFADHAAFAAANGLAAVVARARGSDAGFGADAAVGPWAPVLRRDPDFAAAYSGLDPERYRTVLDGLVRTMFDRDTVPGPEPEDLLASDVPALVVPGQDSSHARSAAWFLHECLHGSQLWNVPVAEQTQETAPERVLRFLVEHGG</sequence>
<protein>
    <submittedName>
        <fullName evidence="2">Alpha/beta hydrolase</fullName>
    </submittedName>
</protein>
<evidence type="ECO:0000313" key="2">
    <source>
        <dbReference type="EMBL" id="MEQ3549834.1"/>
    </source>
</evidence>
<dbReference type="InterPro" id="IPR029058">
    <property type="entry name" value="AB_hydrolase_fold"/>
</dbReference>
<reference evidence="2 3" key="1">
    <citation type="submission" date="2024-03" db="EMBL/GenBank/DDBJ databases">
        <title>Draft genome sequence of Pseudonocardia nematodicida JCM 31783.</title>
        <authorList>
            <person name="Butdee W."/>
            <person name="Duangmal K."/>
        </authorList>
    </citation>
    <scope>NUCLEOTIDE SEQUENCE [LARGE SCALE GENOMIC DNA]</scope>
    <source>
        <strain evidence="2 3">JCM 31783</strain>
    </source>
</reference>
<accession>A0ABV1K5W1</accession>
<dbReference type="Proteomes" id="UP001494902">
    <property type="component" value="Unassembled WGS sequence"/>
</dbReference>
<dbReference type="InterPro" id="IPR050471">
    <property type="entry name" value="AB_hydrolase"/>
</dbReference>
<dbReference type="RefSeq" id="WP_349296929.1">
    <property type="nucleotide sequence ID" value="NZ_JBEDNQ010000002.1"/>
</dbReference>
<gene>
    <name evidence="2" type="ORF">WIS52_05080</name>
</gene>
<keyword evidence="3" id="KW-1185">Reference proteome</keyword>
<dbReference type="Pfam" id="PF00561">
    <property type="entry name" value="Abhydrolase_1"/>
    <property type="match status" value="1"/>
</dbReference>
<evidence type="ECO:0000259" key="1">
    <source>
        <dbReference type="Pfam" id="PF00561"/>
    </source>
</evidence>
<dbReference type="InterPro" id="IPR000073">
    <property type="entry name" value="AB_hydrolase_1"/>
</dbReference>
<dbReference type="SUPFAM" id="SSF53474">
    <property type="entry name" value="alpha/beta-Hydrolases"/>
    <property type="match status" value="1"/>
</dbReference>
<dbReference type="GO" id="GO:0016787">
    <property type="term" value="F:hydrolase activity"/>
    <property type="evidence" value="ECO:0007669"/>
    <property type="project" value="UniProtKB-KW"/>
</dbReference>
<dbReference type="PANTHER" id="PTHR43433:SF5">
    <property type="entry name" value="AB HYDROLASE-1 DOMAIN-CONTAINING PROTEIN"/>
    <property type="match status" value="1"/>
</dbReference>
<proteinExistence type="predicted"/>
<name>A0ABV1K5W1_9PSEU</name>
<dbReference type="PANTHER" id="PTHR43433">
    <property type="entry name" value="HYDROLASE, ALPHA/BETA FOLD FAMILY PROTEIN"/>
    <property type="match status" value="1"/>
</dbReference>
<dbReference type="Gene3D" id="3.40.50.1820">
    <property type="entry name" value="alpha/beta hydrolase"/>
    <property type="match status" value="1"/>
</dbReference>
<feature type="domain" description="AB hydrolase-1" evidence="1">
    <location>
        <begin position="21"/>
        <end position="128"/>
    </location>
</feature>